<gene>
    <name evidence="2" type="ORF">ESP51_04625</name>
</gene>
<keyword evidence="3" id="KW-1185">Reference proteome</keyword>
<dbReference type="OrthoDB" id="9929424at2"/>
<dbReference type="EMBL" id="SDPN01000005">
    <property type="protein sequence ID" value="RXZ72450.1"/>
    <property type="molecule type" value="Genomic_DNA"/>
</dbReference>
<comment type="caution">
    <text evidence="2">The sequence shown here is derived from an EMBL/GenBank/DDBJ whole genome shotgun (WGS) entry which is preliminary data.</text>
</comment>
<proteinExistence type="predicted"/>
<dbReference type="PROSITE" id="PS51257">
    <property type="entry name" value="PROKAR_LIPOPROTEIN"/>
    <property type="match status" value="1"/>
</dbReference>
<evidence type="ECO:0000313" key="2">
    <source>
        <dbReference type="EMBL" id="RXZ72450.1"/>
    </source>
</evidence>
<keyword evidence="1" id="KW-0732">Signal</keyword>
<dbReference type="Proteomes" id="UP000293865">
    <property type="component" value="Unassembled WGS sequence"/>
</dbReference>
<feature type="signal peptide" evidence="1">
    <location>
        <begin position="1"/>
        <end position="20"/>
    </location>
</feature>
<sequence>MPKRRIIALVPLALSALLLAGCAASSPAPEKAEEVATVETEAPVAVEQTKQEACDIMAAGTQELAALNTPETMSTFTSDPAAGIALLGSAEAALVGSAAEVTNAEVLPGATEFTTAATDYFGYVRTMAQDPANADTSVMGEKIQILMDGMIALTEVCAA</sequence>
<name>A0A4Q2L6A0_9MICO</name>
<evidence type="ECO:0000313" key="3">
    <source>
        <dbReference type="Proteomes" id="UP000293865"/>
    </source>
</evidence>
<feature type="chain" id="PRO_5038677855" evidence="1">
    <location>
        <begin position="21"/>
        <end position="159"/>
    </location>
</feature>
<dbReference type="AlphaFoldDB" id="A0A4Q2L6A0"/>
<reference evidence="2 3" key="1">
    <citation type="submission" date="2019-01" db="EMBL/GenBank/DDBJ databases">
        <title>Agromyces.</title>
        <authorList>
            <person name="Li J."/>
        </authorList>
    </citation>
    <scope>NUCLEOTIDE SEQUENCE [LARGE SCALE GENOMIC DNA]</scope>
    <source>
        <strain evidence="2 3">DSM 15934</strain>
    </source>
</reference>
<evidence type="ECO:0000256" key="1">
    <source>
        <dbReference type="SAM" id="SignalP"/>
    </source>
</evidence>
<organism evidence="2 3">
    <name type="scientific">Agromyces albus</name>
    <dbReference type="NCBI Taxonomy" id="205332"/>
    <lineage>
        <taxon>Bacteria</taxon>
        <taxon>Bacillati</taxon>
        <taxon>Actinomycetota</taxon>
        <taxon>Actinomycetes</taxon>
        <taxon>Micrococcales</taxon>
        <taxon>Microbacteriaceae</taxon>
        <taxon>Agromyces</taxon>
    </lineage>
</organism>
<dbReference type="RefSeq" id="WP_129519713.1">
    <property type="nucleotide sequence ID" value="NZ_SDPN01000005.1"/>
</dbReference>
<protein>
    <submittedName>
        <fullName evidence="2">Uncharacterized protein</fullName>
    </submittedName>
</protein>
<accession>A0A4Q2L6A0</accession>